<dbReference type="InterPro" id="IPR006886">
    <property type="entry name" value="RNA_pol_III_Rpc5"/>
</dbReference>
<name>A0A8H7M910_9AGAM</name>
<feature type="compositionally biased region" description="Basic and acidic residues" evidence="1">
    <location>
        <begin position="97"/>
        <end position="120"/>
    </location>
</feature>
<sequence>MDENDTIETTLPIYLSGSLDQNLHIFQYPLLSRPLEVPPSAALTGKRIKARHKPKAGRYEVQVPNDTREEVWNVDRGRELGQARADEDAAQAAAGEEQAKGKKRDYEREEREREEQRLGEVRLRSEKLESTSVYMLGVVRDGKLYLHPVHDVLQLRPSLTYLDALSKKQKRARGEDSDDEGPPPDPDEPAPSSSVPKEKKKTESKEVLVMARKTDDKSGNQTVGGLSAIRREMLNIIREEQEEQWRNLDYKGIQARRLYTEWLDEIFSTNEEVMKCTTSASEMLSSINGLLPEQL</sequence>
<organism evidence="3 4">
    <name type="scientific">Rhizoctonia solani</name>
    <dbReference type="NCBI Taxonomy" id="456999"/>
    <lineage>
        <taxon>Eukaryota</taxon>
        <taxon>Fungi</taxon>
        <taxon>Dikarya</taxon>
        <taxon>Basidiomycota</taxon>
        <taxon>Agaricomycotina</taxon>
        <taxon>Agaricomycetes</taxon>
        <taxon>Cantharellales</taxon>
        <taxon>Ceratobasidiaceae</taxon>
        <taxon>Rhizoctonia</taxon>
    </lineage>
</organism>
<feature type="region of interest" description="Disordered" evidence="1">
    <location>
        <begin position="83"/>
        <end position="120"/>
    </location>
</feature>
<feature type="region of interest" description="Disordered" evidence="1">
    <location>
        <begin position="166"/>
        <end position="205"/>
    </location>
</feature>
<dbReference type="GO" id="GO:0042797">
    <property type="term" value="P:tRNA transcription by RNA polymerase III"/>
    <property type="evidence" value="ECO:0007669"/>
    <property type="project" value="TreeGrafter"/>
</dbReference>
<evidence type="ECO:0000313" key="4">
    <source>
        <dbReference type="Proteomes" id="UP000614334"/>
    </source>
</evidence>
<reference evidence="3" key="1">
    <citation type="submission" date="2020-09" db="EMBL/GenBank/DDBJ databases">
        <title>Comparative genome analyses of four rice-infecting Rhizoctonia solani isolates reveal extensive enrichment of homogalacturonan modification genes.</title>
        <authorList>
            <person name="Lee D.-Y."/>
            <person name="Jeon J."/>
            <person name="Kim K.-T."/>
            <person name="Cheong K."/>
            <person name="Song H."/>
            <person name="Choi G."/>
            <person name="Ko J."/>
            <person name="Opiyo S.O."/>
            <person name="Zuo S."/>
            <person name="Madhav S."/>
            <person name="Lee Y.-H."/>
            <person name="Wang G.-L."/>
        </authorList>
    </citation>
    <scope>NUCLEOTIDE SEQUENCE</scope>
    <source>
        <strain evidence="3">AG1-IA B2</strain>
        <strain evidence="2">AG1-IA YN-7</strain>
    </source>
</reference>
<dbReference type="AlphaFoldDB" id="A0A8H7M910"/>
<dbReference type="Pfam" id="PF04801">
    <property type="entry name" value="RPC5"/>
    <property type="match status" value="1"/>
</dbReference>
<dbReference type="EMBL" id="JACYCC010000037">
    <property type="protein sequence ID" value="KAF8680380.1"/>
    <property type="molecule type" value="Genomic_DNA"/>
</dbReference>
<gene>
    <name evidence="3" type="ORF">RHS01_00926</name>
    <name evidence="2" type="ORF">RHS04_04530</name>
</gene>
<dbReference type="GO" id="GO:0005666">
    <property type="term" value="C:RNA polymerase III complex"/>
    <property type="evidence" value="ECO:0007669"/>
    <property type="project" value="TreeGrafter"/>
</dbReference>
<feature type="compositionally biased region" description="Acidic residues" evidence="1">
    <location>
        <begin position="176"/>
        <end position="188"/>
    </location>
</feature>
<dbReference type="Proteomes" id="UP000614334">
    <property type="component" value="Unassembled WGS sequence"/>
</dbReference>
<comment type="caution">
    <text evidence="3">The sequence shown here is derived from an EMBL/GenBank/DDBJ whole genome shotgun (WGS) entry which is preliminary data.</text>
</comment>
<dbReference type="PANTHER" id="PTHR12069">
    <property type="entry name" value="DNA-DIRECTED RNA POLYMERASES III 80 KDA POLYPEPTIDE RNA POLYMERASE III SUBUNIT 5"/>
    <property type="match status" value="1"/>
</dbReference>
<accession>A0A8H7M910</accession>
<dbReference type="Proteomes" id="UP000650582">
    <property type="component" value="Unassembled WGS sequence"/>
</dbReference>
<evidence type="ECO:0000313" key="3">
    <source>
        <dbReference type="EMBL" id="KAF8761000.1"/>
    </source>
</evidence>
<protein>
    <submittedName>
        <fullName evidence="3">Sin-like protein conserved region</fullName>
    </submittedName>
</protein>
<dbReference type="PANTHER" id="PTHR12069:SF0">
    <property type="entry name" value="DNA-DIRECTED RNA POLYMERASE III SUBUNIT RPC5"/>
    <property type="match status" value="1"/>
</dbReference>
<evidence type="ECO:0000256" key="1">
    <source>
        <dbReference type="SAM" id="MobiDB-lite"/>
    </source>
</evidence>
<proteinExistence type="predicted"/>
<feature type="compositionally biased region" description="Basic and acidic residues" evidence="1">
    <location>
        <begin position="196"/>
        <end position="205"/>
    </location>
</feature>
<evidence type="ECO:0000313" key="2">
    <source>
        <dbReference type="EMBL" id="KAF8680380.1"/>
    </source>
</evidence>
<dbReference type="EMBL" id="JACYCF010000001">
    <property type="protein sequence ID" value="KAF8761000.1"/>
    <property type="molecule type" value="Genomic_DNA"/>
</dbReference>